<dbReference type="Pfam" id="PF00931">
    <property type="entry name" value="NB-ARC"/>
    <property type="match status" value="1"/>
</dbReference>
<dbReference type="PRINTS" id="PR00364">
    <property type="entry name" value="DISEASERSIST"/>
</dbReference>
<dbReference type="AlphaFoldDB" id="A0AAW2NRY9"/>
<sequence>MAETVIVASVRVLVEKLVGVAAEGIGGVWGVKNEVNKLKKSLDRMKAFLSDADRRQVEETTVTLWLKNLQVVIYEVDNLLDEYNYEILRRKVELRNQTMRKVWWFFSFSNPFLFRAVIARKIKEVSMKLEELDEEADRHGIRQGIVDSAFFVPPVIETDSVSVDPIFLGRENDVSDIVNMLVEPNDQVISVVPIVGMGGLGKTSLARSIFKDKRITQHFNQRIWICVSKNFDTTKLLKRVLEISTEGDVQVESQEDILRVLRKKLRDGRYLLVLDDLWSRKYWENFVRALLGINSKTGNFIIVTTRSKEVASIVRSRYRYSLNRLSDSDCWDIIKKRAFSEGEEISVDLEAIGRKIARKCGGLPLAANIIGGTLQRIRKDEWGSVSESELLDSNEDAIGVLKVSVDRLPSSLLKKCFAYCSILRKDTEIEKQRLIQLWMAEGLLAESDSKDMESLGSRVYDTLLQNFFFQDEVKDEFGNIKHSRMHDLLHDLACLISKIDTFNMENPKMDCPSDQVKYVVMKPHIDEEPLEIEENLVVNLRALVLGSKVHDDLLNGCKYLRILDLQQTDIEELTTSIAKLIHLRFLDVSFTKIRAFPDSICKLYNLQTLRAIRCNNLKELPRQLQNLLSLRYFIVENAFFTAFQMPLEIGKLTHLRTLRFFNVGQENGRRIKELENLKHLKGELEIRNLEHVNDKRAAARACLVKKPNIHKLVLVWSESREDTPLNDGQVLEGLEPHTNIKSLTIKRFSGKKFPRWVINRSVGVVRRLGQLIELKLIDCERCEEIPTLGHLPRLKILELVGLKNVNSIGISFYYAHGGSTSTKSSRSRLQALVLFEALESFRLHNMPNLVEWTETSTDNATGVVNAFPRLESLDISKCPNLSTAPSHGFPSLKELRISDAEKGSVLLDKICSRTYNLSLLTSLELCRVSDLTCLPERLFHNEGGSLSSLKIMECPSLTYLELSGDDHAHNATSLQHLERLYVIDCSNLKSIKYSRLGQSESQDRGLISLRDLRILNCEMLADVPNRMLESSTSLVYLMVSTAPAHFLPVGPNCHCHLTQLTLDAWANHGSFEDFCWDFEGFLSPRSLEDLTLNGNRSWSSLPSQLEHLTALTRLSLSYFGVQELPEWFGNFSYLRTLSLHDMELLRHLPRTMERLIELDNLYVNECPIRPRERSCGSGARPGEATGLM</sequence>
<reference evidence="12" key="1">
    <citation type="submission" date="2020-06" db="EMBL/GenBank/DDBJ databases">
        <authorList>
            <person name="Li T."/>
            <person name="Hu X."/>
            <person name="Zhang T."/>
            <person name="Song X."/>
            <person name="Zhang H."/>
            <person name="Dai N."/>
            <person name="Sheng W."/>
            <person name="Hou X."/>
            <person name="Wei L."/>
        </authorList>
    </citation>
    <scope>NUCLEOTIDE SEQUENCE</scope>
    <source>
        <strain evidence="12">KEN8</strain>
        <tissue evidence="12">Leaf</tissue>
    </source>
</reference>
<dbReference type="Gene3D" id="1.10.10.10">
    <property type="entry name" value="Winged helix-like DNA-binding domain superfamily/Winged helix DNA-binding domain"/>
    <property type="match status" value="1"/>
</dbReference>
<feature type="domain" description="Disease resistance protein winged helix" evidence="10">
    <location>
        <begin position="424"/>
        <end position="493"/>
    </location>
</feature>
<keyword evidence="6" id="KW-0067">ATP-binding</keyword>
<dbReference type="GO" id="GO:0005524">
    <property type="term" value="F:ATP binding"/>
    <property type="evidence" value="ECO:0007669"/>
    <property type="project" value="UniProtKB-KW"/>
</dbReference>
<dbReference type="Gene3D" id="1.20.5.4130">
    <property type="match status" value="1"/>
</dbReference>
<dbReference type="Pfam" id="PF18052">
    <property type="entry name" value="Rx_N"/>
    <property type="match status" value="1"/>
</dbReference>
<evidence type="ECO:0000256" key="5">
    <source>
        <dbReference type="ARBA" id="ARBA00022821"/>
    </source>
</evidence>
<dbReference type="Pfam" id="PF25019">
    <property type="entry name" value="LRR_R13L1-DRL21"/>
    <property type="match status" value="1"/>
</dbReference>
<evidence type="ECO:0000259" key="8">
    <source>
        <dbReference type="Pfam" id="PF00931"/>
    </source>
</evidence>
<dbReference type="SUPFAM" id="SSF52540">
    <property type="entry name" value="P-loop containing nucleoside triphosphate hydrolases"/>
    <property type="match status" value="1"/>
</dbReference>
<dbReference type="Gene3D" id="3.80.10.10">
    <property type="entry name" value="Ribonuclease Inhibitor"/>
    <property type="match status" value="4"/>
</dbReference>
<dbReference type="InterPro" id="IPR036388">
    <property type="entry name" value="WH-like_DNA-bd_sf"/>
</dbReference>
<keyword evidence="5" id="KW-0611">Plant defense</keyword>
<evidence type="ECO:0000259" key="10">
    <source>
        <dbReference type="Pfam" id="PF23559"/>
    </source>
</evidence>
<dbReference type="Gene3D" id="1.10.8.430">
    <property type="entry name" value="Helical domain of apoptotic protease-activating factors"/>
    <property type="match status" value="1"/>
</dbReference>
<accession>A0AAW2NRY9</accession>
<dbReference type="InterPro" id="IPR027417">
    <property type="entry name" value="P-loop_NTPase"/>
</dbReference>
<proteinExistence type="inferred from homology"/>
<dbReference type="InterPro" id="IPR041118">
    <property type="entry name" value="Rx_N"/>
</dbReference>
<reference evidence="12" key="2">
    <citation type="journal article" date="2024" name="Plant">
        <title>Genomic evolution and insights into agronomic trait innovations of Sesamum species.</title>
        <authorList>
            <person name="Miao H."/>
            <person name="Wang L."/>
            <person name="Qu L."/>
            <person name="Liu H."/>
            <person name="Sun Y."/>
            <person name="Le M."/>
            <person name="Wang Q."/>
            <person name="Wei S."/>
            <person name="Zheng Y."/>
            <person name="Lin W."/>
            <person name="Duan Y."/>
            <person name="Cao H."/>
            <person name="Xiong S."/>
            <person name="Wang X."/>
            <person name="Wei L."/>
            <person name="Li C."/>
            <person name="Ma Q."/>
            <person name="Ju M."/>
            <person name="Zhao R."/>
            <person name="Li G."/>
            <person name="Mu C."/>
            <person name="Tian Q."/>
            <person name="Mei H."/>
            <person name="Zhang T."/>
            <person name="Gao T."/>
            <person name="Zhang H."/>
        </authorList>
    </citation>
    <scope>NUCLEOTIDE SEQUENCE</scope>
    <source>
        <strain evidence="12">KEN8</strain>
    </source>
</reference>
<dbReference type="EMBL" id="JACGWM010000010">
    <property type="protein sequence ID" value="KAL0346549.1"/>
    <property type="molecule type" value="Genomic_DNA"/>
</dbReference>
<keyword evidence="7" id="KW-0175">Coiled coil</keyword>
<comment type="similarity">
    <text evidence="1">Belongs to the disease resistance NB-LRR family.</text>
</comment>
<dbReference type="Gene3D" id="3.40.50.300">
    <property type="entry name" value="P-loop containing nucleotide triphosphate hydrolases"/>
    <property type="match status" value="1"/>
</dbReference>
<dbReference type="PANTHER" id="PTHR36766:SF70">
    <property type="entry name" value="DISEASE RESISTANCE PROTEIN RGA4"/>
    <property type="match status" value="1"/>
</dbReference>
<evidence type="ECO:0000256" key="6">
    <source>
        <dbReference type="ARBA" id="ARBA00022840"/>
    </source>
</evidence>
<dbReference type="FunFam" id="1.10.10.10:FF:000322">
    <property type="entry name" value="Probable disease resistance protein At1g63360"/>
    <property type="match status" value="1"/>
</dbReference>
<dbReference type="SUPFAM" id="SSF52058">
    <property type="entry name" value="L domain-like"/>
    <property type="match status" value="1"/>
</dbReference>
<dbReference type="CDD" id="cd14798">
    <property type="entry name" value="RX-CC_like"/>
    <property type="match status" value="1"/>
</dbReference>
<dbReference type="InterPro" id="IPR056789">
    <property type="entry name" value="LRR_R13L1-DRL21"/>
</dbReference>
<evidence type="ECO:0000256" key="4">
    <source>
        <dbReference type="ARBA" id="ARBA00022741"/>
    </source>
</evidence>
<dbReference type="InterPro" id="IPR032675">
    <property type="entry name" value="LRR_dom_sf"/>
</dbReference>
<protein>
    <submittedName>
        <fullName evidence="12">Disease resistance protein RGA3</fullName>
    </submittedName>
</protein>
<comment type="caution">
    <text evidence="12">The sequence shown here is derived from an EMBL/GenBank/DDBJ whole genome shotgun (WGS) entry which is preliminary data.</text>
</comment>
<keyword evidence="2" id="KW-0433">Leucine-rich repeat</keyword>
<dbReference type="GO" id="GO:0051607">
    <property type="term" value="P:defense response to virus"/>
    <property type="evidence" value="ECO:0007669"/>
    <property type="project" value="UniProtKB-ARBA"/>
</dbReference>
<evidence type="ECO:0000256" key="3">
    <source>
        <dbReference type="ARBA" id="ARBA00022737"/>
    </source>
</evidence>
<dbReference type="GO" id="GO:0043531">
    <property type="term" value="F:ADP binding"/>
    <property type="evidence" value="ECO:0007669"/>
    <property type="project" value="InterPro"/>
</dbReference>
<dbReference type="FunFam" id="3.40.50.300:FF:001091">
    <property type="entry name" value="Probable disease resistance protein At1g61300"/>
    <property type="match status" value="1"/>
</dbReference>
<name>A0AAW2NRY9_9LAMI</name>
<keyword evidence="3" id="KW-0677">Repeat</keyword>
<dbReference type="PANTHER" id="PTHR36766">
    <property type="entry name" value="PLANT BROAD-SPECTRUM MILDEW RESISTANCE PROTEIN RPW8"/>
    <property type="match status" value="1"/>
</dbReference>
<organism evidence="12">
    <name type="scientific">Sesamum calycinum</name>
    <dbReference type="NCBI Taxonomy" id="2727403"/>
    <lineage>
        <taxon>Eukaryota</taxon>
        <taxon>Viridiplantae</taxon>
        <taxon>Streptophyta</taxon>
        <taxon>Embryophyta</taxon>
        <taxon>Tracheophyta</taxon>
        <taxon>Spermatophyta</taxon>
        <taxon>Magnoliopsida</taxon>
        <taxon>eudicotyledons</taxon>
        <taxon>Gunneridae</taxon>
        <taxon>Pentapetalae</taxon>
        <taxon>asterids</taxon>
        <taxon>lamiids</taxon>
        <taxon>Lamiales</taxon>
        <taxon>Pedaliaceae</taxon>
        <taxon>Sesamum</taxon>
    </lineage>
</organism>
<feature type="coiled-coil region" evidence="7">
    <location>
        <begin position="115"/>
        <end position="142"/>
    </location>
</feature>
<evidence type="ECO:0000259" key="11">
    <source>
        <dbReference type="Pfam" id="PF25019"/>
    </source>
</evidence>
<evidence type="ECO:0000256" key="2">
    <source>
        <dbReference type="ARBA" id="ARBA00022614"/>
    </source>
</evidence>
<evidence type="ECO:0000256" key="1">
    <source>
        <dbReference type="ARBA" id="ARBA00008894"/>
    </source>
</evidence>
<gene>
    <name evidence="12" type="ORF">Scaly_1670900</name>
</gene>
<dbReference type="InterPro" id="IPR042197">
    <property type="entry name" value="Apaf_helical"/>
</dbReference>
<dbReference type="InterPro" id="IPR002182">
    <property type="entry name" value="NB-ARC"/>
</dbReference>
<dbReference type="Pfam" id="PF23559">
    <property type="entry name" value="WHD_DRP"/>
    <property type="match status" value="1"/>
</dbReference>
<dbReference type="InterPro" id="IPR038005">
    <property type="entry name" value="RX-like_CC"/>
</dbReference>
<evidence type="ECO:0000256" key="7">
    <source>
        <dbReference type="SAM" id="Coils"/>
    </source>
</evidence>
<evidence type="ECO:0000259" key="9">
    <source>
        <dbReference type="Pfam" id="PF18052"/>
    </source>
</evidence>
<feature type="domain" description="NB-ARC" evidence="8">
    <location>
        <begin position="171"/>
        <end position="341"/>
    </location>
</feature>
<dbReference type="SUPFAM" id="SSF52047">
    <property type="entry name" value="RNI-like"/>
    <property type="match status" value="1"/>
</dbReference>
<dbReference type="InterPro" id="IPR058922">
    <property type="entry name" value="WHD_DRP"/>
</dbReference>
<feature type="domain" description="Disease resistance N-terminal" evidence="9">
    <location>
        <begin position="10"/>
        <end position="98"/>
    </location>
</feature>
<evidence type="ECO:0000313" key="12">
    <source>
        <dbReference type="EMBL" id="KAL0346549.1"/>
    </source>
</evidence>
<feature type="domain" description="R13L1/DRL21-like LRR repeat region" evidence="11">
    <location>
        <begin position="671"/>
        <end position="801"/>
    </location>
</feature>
<keyword evidence="4" id="KW-0547">Nucleotide-binding</keyword>